<dbReference type="Gene3D" id="3.20.20.80">
    <property type="entry name" value="Glycosidases"/>
    <property type="match status" value="1"/>
</dbReference>
<comment type="similarity">
    <text evidence="1">Belongs to the glycosyl hydrolase 79 family.</text>
</comment>
<dbReference type="Proteomes" id="UP000198287">
    <property type="component" value="Unassembled WGS sequence"/>
</dbReference>
<keyword evidence="2" id="KW-0732">Signal</keyword>
<sequence>MHLFQLFCIFVSIRHIRSEHCPNDDLELELDLDQLRIAAQVDKRFLSFALDSFLLGDHWRRTNLRDPKLISLTKQLTPAYLRVGGTDQDNLIFCPGAKFGNVHDNTIDALPCSTTRESKNSTIPITESDIKELGQFVKVTGVDLVYGLNVLERHGGQWNPANSVRLMNYMDALEIPVAGWELGNEPLRFPKVFNKSVRAGSLGRDFNLLKSLLSQISRYSNSAIFGPDVTSIRKAGSPALHFLAEFLQECDNSTLSGGVTFHDYYFSGSTATILDFLDVRIMDKLTTRIQLVKRIVRTRFQQPDIPPLWLGETSTAFGGGSTNISDRFVACFTWVSK</sequence>
<dbReference type="InterPro" id="IPR005199">
    <property type="entry name" value="Glyco_hydro_79"/>
</dbReference>
<dbReference type="OMA" id="DEDYICA"/>
<evidence type="ECO:0000313" key="4">
    <source>
        <dbReference type="Proteomes" id="UP000198287"/>
    </source>
</evidence>
<accession>A0A226DKS9</accession>
<dbReference type="InterPro" id="IPR017853">
    <property type="entry name" value="GH"/>
</dbReference>
<protein>
    <submittedName>
        <fullName evidence="3">Heparanase</fullName>
    </submittedName>
</protein>
<name>A0A226DKS9_FOLCA</name>
<gene>
    <name evidence="3" type="ORF">Fcan01_19602</name>
</gene>
<dbReference type="Pfam" id="PF03662">
    <property type="entry name" value="Glyco_hydro_79n"/>
    <property type="match status" value="1"/>
</dbReference>
<dbReference type="SUPFAM" id="SSF51445">
    <property type="entry name" value="(Trans)glycosidases"/>
    <property type="match status" value="1"/>
</dbReference>
<evidence type="ECO:0000256" key="2">
    <source>
        <dbReference type="SAM" id="SignalP"/>
    </source>
</evidence>
<proteinExistence type="inferred from homology"/>
<evidence type="ECO:0000313" key="3">
    <source>
        <dbReference type="EMBL" id="OXA45799.1"/>
    </source>
</evidence>
<dbReference type="AlphaFoldDB" id="A0A226DKS9"/>
<keyword evidence="4" id="KW-1185">Reference proteome</keyword>
<dbReference type="GO" id="GO:0031012">
    <property type="term" value="C:extracellular matrix"/>
    <property type="evidence" value="ECO:0007669"/>
    <property type="project" value="TreeGrafter"/>
</dbReference>
<dbReference type="EMBL" id="LNIX01000017">
    <property type="protein sequence ID" value="OXA45799.1"/>
    <property type="molecule type" value="Genomic_DNA"/>
</dbReference>
<dbReference type="OrthoDB" id="726732at2759"/>
<feature type="signal peptide" evidence="2">
    <location>
        <begin position="1"/>
        <end position="18"/>
    </location>
</feature>
<dbReference type="GO" id="GO:0016020">
    <property type="term" value="C:membrane"/>
    <property type="evidence" value="ECO:0007669"/>
    <property type="project" value="InterPro"/>
</dbReference>
<feature type="chain" id="PRO_5012556310" evidence="2">
    <location>
        <begin position="19"/>
        <end position="337"/>
    </location>
</feature>
<reference evidence="3 4" key="1">
    <citation type="submission" date="2015-12" db="EMBL/GenBank/DDBJ databases">
        <title>The genome of Folsomia candida.</title>
        <authorList>
            <person name="Faddeeva A."/>
            <person name="Derks M.F."/>
            <person name="Anvar Y."/>
            <person name="Smit S."/>
            <person name="Van Straalen N."/>
            <person name="Roelofs D."/>
        </authorList>
    </citation>
    <scope>NUCLEOTIDE SEQUENCE [LARGE SCALE GENOMIC DNA]</scope>
    <source>
        <strain evidence="3 4">VU population</strain>
        <tissue evidence="3">Whole body</tissue>
    </source>
</reference>
<dbReference type="PANTHER" id="PTHR46145">
    <property type="entry name" value="HEPARANASE"/>
    <property type="match status" value="1"/>
</dbReference>
<organism evidence="3 4">
    <name type="scientific">Folsomia candida</name>
    <name type="common">Springtail</name>
    <dbReference type="NCBI Taxonomy" id="158441"/>
    <lineage>
        <taxon>Eukaryota</taxon>
        <taxon>Metazoa</taxon>
        <taxon>Ecdysozoa</taxon>
        <taxon>Arthropoda</taxon>
        <taxon>Hexapoda</taxon>
        <taxon>Collembola</taxon>
        <taxon>Entomobryomorpha</taxon>
        <taxon>Isotomoidea</taxon>
        <taxon>Isotomidae</taxon>
        <taxon>Proisotominae</taxon>
        <taxon>Folsomia</taxon>
    </lineage>
</organism>
<evidence type="ECO:0000256" key="1">
    <source>
        <dbReference type="ARBA" id="ARBA00009800"/>
    </source>
</evidence>
<dbReference type="GO" id="GO:0005615">
    <property type="term" value="C:extracellular space"/>
    <property type="evidence" value="ECO:0007669"/>
    <property type="project" value="TreeGrafter"/>
</dbReference>
<comment type="caution">
    <text evidence="3">The sequence shown here is derived from an EMBL/GenBank/DDBJ whole genome shotgun (WGS) entry which is preliminary data.</text>
</comment>
<dbReference type="GO" id="GO:0016798">
    <property type="term" value="F:hydrolase activity, acting on glycosyl bonds"/>
    <property type="evidence" value="ECO:0007669"/>
    <property type="project" value="InterPro"/>
</dbReference>
<dbReference type="STRING" id="158441.A0A226DKS9"/>
<dbReference type="PANTHER" id="PTHR46145:SF4">
    <property type="entry name" value="HEPARANASE"/>
    <property type="match status" value="1"/>
</dbReference>